<dbReference type="Pfam" id="PF03382">
    <property type="entry name" value="DUF285"/>
    <property type="match status" value="1"/>
</dbReference>
<protein>
    <submittedName>
        <fullName evidence="1">BspA family leucine-rich repeat surface protein</fullName>
    </submittedName>
</protein>
<dbReference type="InterPro" id="IPR005046">
    <property type="entry name" value="DUF285"/>
</dbReference>
<dbReference type="Gene3D" id="3.80.10.10">
    <property type="entry name" value="Ribonuclease Inhibitor"/>
    <property type="match status" value="1"/>
</dbReference>
<dbReference type="InterPro" id="IPR032675">
    <property type="entry name" value="LRR_dom_sf"/>
</dbReference>
<sequence>MGAMVAVSRPRMRGFLRRSDPSGYLTRRQFGKAGLAVAAAAAIGTPGMFSYFSDEDTAQNRLSVSPDLDIQVVEPSWVEEDARHMKPGQTVPKDPAVLNRSAAAAGWVFLDILVPMAEVVVFDDESGEVSDDAAKELFSFQLRESPWVPMKQFQTMTDGGLVKVYRYAWPEPLAPGEQTPPVFARITLANLVNDQGQAGRHVVGAVGRGIQAFGFSTPEEAWEALGIVDDEYAEEPPHEQIDVATVRLSNAPGGSYAANSALKFYKHSEAPSVGQTVVVNATAGIGRVLSVVEDVEPMKAGDGVSPLTDTPAAISCIDMSEKVIPEDMSYWFSGMPELYEVDLTGLDTRKMAEMEGTFSGSDIKPLLSSAGVDVCEATASTIVPDIFRQSRPFVVYIEKDGRVEMRFTLSTDVELLGGEYQGFSILETYGGEWTAWDLRQDSELWVWSWPYEIGSGYCMDIWPSYDAAVAAGRLIPDASSLKGFNANGKFDALNESVKRVSFDRPMKFVEMGRWFAHVGDCAFDWANLDTSYLQIVNMTWAYATGAELDLSGLDLSSCKIATSAFSHCSLSSLILPEGLNSSLRVASSMFESADIAKVDLGGFSAANVVDMAYAFAGSDLASFNFGALRPASLVYANSMFSQCAGLAGSDLSAYDMSHVQTCEKMFYGRQFLGEASAPSRIVGWNLSSCKDLSQMFFGACLPQDADYSSWSFCQAIDTAGKMLSQAGIVADWGYSKKLSPGVAGWGWETLATASIADYNPAATLQPLAEYLGDSFGVWNCPAGWKVA</sequence>
<dbReference type="EMBL" id="QWKH01000036">
    <property type="protein sequence ID" value="NBI34601.1"/>
    <property type="molecule type" value="Genomic_DNA"/>
</dbReference>
<organism evidence="1">
    <name type="scientific">Muribaculaceae bacterium Z82</name>
    <dbReference type="NCBI Taxonomy" id="2304548"/>
    <lineage>
        <taxon>Bacteria</taxon>
        <taxon>Pseudomonadati</taxon>
        <taxon>Bacteroidota</taxon>
        <taxon>Bacteroidia</taxon>
        <taxon>Bacteroidales</taxon>
        <taxon>Muribaculaceae</taxon>
    </lineage>
</organism>
<reference evidence="1" key="1">
    <citation type="submission" date="2018-08" db="EMBL/GenBank/DDBJ databases">
        <title>Murine metabolic-syndrome-specific gut microbial biobank.</title>
        <authorList>
            <person name="Liu C."/>
        </authorList>
    </citation>
    <scope>NUCLEOTIDE SEQUENCE [LARGE SCALE GENOMIC DNA]</scope>
    <source>
        <strain evidence="1">Z82</strain>
    </source>
</reference>
<accession>A0A7C9JDM6</accession>
<proteinExistence type="predicted"/>
<dbReference type="AlphaFoldDB" id="A0A7C9JDM6"/>
<evidence type="ECO:0000313" key="1">
    <source>
        <dbReference type="EMBL" id="NBI34601.1"/>
    </source>
</evidence>
<comment type="caution">
    <text evidence="1">The sequence shown here is derived from an EMBL/GenBank/DDBJ whole genome shotgun (WGS) entry which is preliminary data.</text>
</comment>
<gene>
    <name evidence="1" type="ORF">D1639_06070</name>
</gene>
<name>A0A7C9JDM6_9BACT</name>